<evidence type="ECO:0008006" key="3">
    <source>
        <dbReference type="Google" id="ProtNLM"/>
    </source>
</evidence>
<sequence length="116" mass="12575">MAEIRKTLNWRRKSVSIFVALAIALNVFAIIPSAESHEANESPSHFMVSATGDLSKSHETDRHNHIEKCGMVSCAIGLPANFHVTTTTFGTKTPFDVIAVQVLSLASAPPEHPPKI</sequence>
<keyword evidence="2" id="KW-1185">Reference proteome</keyword>
<dbReference type="RefSeq" id="WP_207047246.1">
    <property type="nucleotide sequence ID" value="NZ_JAFLNC010000005.1"/>
</dbReference>
<evidence type="ECO:0000313" key="2">
    <source>
        <dbReference type="Proteomes" id="UP000664761"/>
    </source>
</evidence>
<gene>
    <name evidence="1" type="ORF">J0X12_14990</name>
</gene>
<protein>
    <recommendedName>
        <fullName evidence="3">DUF2946 domain-containing protein</fullName>
    </recommendedName>
</protein>
<dbReference type="Proteomes" id="UP000664761">
    <property type="component" value="Unassembled WGS sequence"/>
</dbReference>
<accession>A0ABS3F8T2</accession>
<proteinExistence type="predicted"/>
<reference evidence="1 2" key="1">
    <citation type="submission" date="2021-03" db="EMBL/GenBank/DDBJ databases">
        <title>Sneathiella sp. CAU 1612 isolated from Kang Won-do.</title>
        <authorList>
            <person name="Kim W."/>
        </authorList>
    </citation>
    <scope>NUCLEOTIDE SEQUENCE [LARGE SCALE GENOMIC DNA]</scope>
    <source>
        <strain evidence="1 2">CAU 1612</strain>
    </source>
</reference>
<evidence type="ECO:0000313" key="1">
    <source>
        <dbReference type="EMBL" id="MBO0334930.1"/>
    </source>
</evidence>
<dbReference type="EMBL" id="JAFLNC010000005">
    <property type="protein sequence ID" value="MBO0334930.1"/>
    <property type="molecule type" value="Genomic_DNA"/>
</dbReference>
<organism evidence="1 2">
    <name type="scientific">Sneathiella sedimenti</name>
    <dbReference type="NCBI Taxonomy" id="2816034"/>
    <lineage>
        <taxon>Bacteria</taxon>
        <taxon>Pseudomonadati</taxon>
        <taxon>Pseudomonadota</taxon>
        <taxon>Alphaproteobacteria</taxon>
        <taxon>Sneathiellales</taxon>
        <taxon>Sneathiellaceae</taxon>
        <taxon>Sneathiella</taxon>
    </lineage>
</organism>
<name>A0ABS3F8T2_9PROT</name>
<comment type="caution">
    <text evidence="1">The sequence shown here is derived from an EMBL/GenBank/DDBJ whole genome shotgun (WGS) entry which is preliminary data.</text>
</comment>